<feature type="domain" description="Microcystin LR degradation protein MlrC N-terminal" evidence="2">
    <location>
        <begin position="8"/>
        <end position="283"/>
    </location>
</feature>
<name>A0ABZ2YSZ6_9BACT</name>
<evidence type="ECO:0000313" key="3">
    <source>
        <dbReference type="EMBL" id="WZN42677.1"/>
    </source>
</evidence>
<protein>
    <submittedName>
        <fullName evidence="3">M81 family metallopeptidase</fullName>
    </submittedName>
</protein>
<dbReference type="EMBL" id="CP149822">
    <property type="protein sequence ID" value="WZN42677.1"/>
    <property type="molecule type" value="Genomic_DNA"/>
</dbReference>
<dbReference type="PIRSF" id="PIRSF012702">
    <property type="entry name" value="UCP012702"/>
    <property type="match status" value="1"/>
</dbReference>
<sequence>MRKKTPTVFVSGLFHETHTFLAERTGLGSFRELALHHGPEILACNEGNGTPMDGFLAFAREAGWEVTPGIQMAAMPSGMAEDAVYDYFREHFFAALDVHWQQVDAVYLVLHGAMVCENTADVEGRLLEELQFFFSLRGKQVPVVAVLDLHANVSQKMIDNSTCLYGYRENPHTDAREAAVTAAAFLQEILEQPGVRQVFHATPYIAPPAGQGTAADPMRALLRRAAAVEAANPQLLCINVWAGFAYADIPDCGFSFSCCTRGPAAEAAAWLAALEQELKAHLQPAYPYEHTLESVLAIPGLMAPVLLIEASDNIGGGTPGDGTGILAPLLATGETGIVAILNDPKAVQDCIHLGIGATGTFTIGGKTDRFHGDPVTFTATVSNLTDGCFELENKNSHLASITGAFVNMGPCAVIRNTQATVLLTTYKTPPMDLGQLRSQGIVPETAQFIIVKAAVSHKQAYDPIAGAAFYIDSPGLCTSNLRRLPYRHIGHKRIGPDAAET</sequence>
<feature type="domain" description="Microcystin LR degradation protein MlrC C-terminal" evidence="1">
    <location>
        <begin position="309"/>
        <end position="488"/>
    </location>
</feature>
<dbReference type="Pfam" id="PF07171">
    <property type="entry name" value="MlrC_C"/>
    <property type="match status" value="1"/>
</dbReference>
<keyword evidence="4" id="KW-1185">Reference proteome</keyword>
<dbReference type="RefSeq" id="WP_341837511.1">
    <property type="nucleotide sequence ID" value="NZ_CP149822.1"/>
</dbReference>
<evidence type="ECO:0000259" key="1">
    <source>
        <dbReference type="Pfam" id="PF07171"/>
    </source>
</evidence>
<evidence type="ECO:0000313" key="4">
    <source>
        <dbReference type="Proteomes" id="UP001485459"/>
    </source>
</evidence>
<dbReference type="Proteomes" id="UP001485459">
    <property type="component" value="Chromosome"/>
</dbReference>
<proteinExistence type="predicted"/>
<gene>
    <name evidence="3" type="ORF">WJU16_06470</name>
</gene>
<accession>A0ABZ2YSZ6</accession>
<dbReference type="Pfam" id="PF07364">
    <property type="entry name" value="DUF1485"/>
    <property type="match status" value="1"/>
</dbReference>
<dbReference type="InterPro" id="IPR015995">
    <property type="entry name" value="MlrC_N"/>
</dbReference>
<dbReference type="InterPro" id="IPR010799">
    <property type="entry name" value="MlrC_C"/>
</dbReference>
<organism evidence="3 4">
    <name type="scientific">Chitinophaga pollutisoli</name>
    <dbReference type="NCBI Taxonomy" id="3133966"/>
    <lineage>
        <taxon>Bacteria</taxon>
        <taxon>Pseudomonadati</taxon>
        <taxon>Bacteroidota</taxon>
        <taxon>Chitinophagia</taxon>
        <taxon>Chitinophagales</taxon>
        <taxon>Chitinophagaceae</taxon>
        <taxon>Chitinophaga</taxon>
    </lineage>
</organism>
<evidence type="ECO:0000259" key="2">
    <source>
        <dbReference type="Pfam" id="PF07364"/>
    </source>
</evidence>
<reference evidence="4" key="1">
    <citation type="submission" date="2024-03" db="EMBL/GenBank/DDBJ databases">
        <title>Chitinophaga horti sp. nov., isolated from garden soil.</title>
        <authorList>
            <person name="Lee D.S."/>
            <person name="Han D.M."/>
            <person name="Baek J.H."/>
            <person name="Choi D.G."/>
            <person name="Jeon J.H."/>
            <person name="Jeon C.O."/>
        </authorList>
    </citation>
    <scope>NUCLEOTIDE SEQUENCE [LARGE SCALE GENOMIC DNA]</scope>
    <source>
        <strain evidence="4">GPA1</strain>
    </source>
</reference>
<dbReference type="InterPro" id="IPR009197">
    <property type="entry name" value="MlrC"/>
</dbReference>